<dbReference type="PANTHER" id="PTHR11188">
    <property type="entry name" value="ARRESTIN DOMAIN CONTAINING PROTEIN"/>
    <property type="match status" value="1"/>
</dbReference>
<dbReference type="GO" id="GO:0015031">
    <property type="term" value="P:protein transport"/>
    <property type="evidence" value="ECO:0007669"/>
    <property type="project" value="TreeGrafter"/>
</dbReference>
<evidence type="ECO:0000313" key="2">
    <source>
        <dbReference type="EMBL" id="KAG2233329.1"/>
    </source>
</evidence>
<accession>A0A8H7SPN5</accession>
<evidence type="ECO:0000259" key="1">
    <source>
        <dbReference type="SMART" id="SM01017"/>
    </source>
</evidence>
<protein>
    <recommendedName>
        <fullName evidence="1">Arrestin C-terminal-like domain-containing protein</fullName>
    </recommendedName>
</protein>
<sequence>MSKEFTIWVEEKDYFPGDIIKVIQHDNIIGHIKLDLKRSADIQFITLNFKGTAEALGEKISLLDKTEILASPKTGQKYTVFNKNQVYTFPFEFVIPKDKLLPSHTRISKIANIYYVLTATPKQRLLNFSNSLSPIIHPIKILDFININLPEYAKRAWLNSDLGFVNGSKITQWNLVYSKSAFMKGDTINIECNINNFPEMKKLKAIKVSLLRHVYKTSSAKIIDKKILSFKSIDLHVTESTSTQSIYIKLQIPSDTPASIFPNTGRILSLSYCLQAELNMKGVKSAIKLKDTYMQETAIVIGTYSDASLLETNIYPVTKASTISHRNSSVSTLQSQMSFHSSAVDSAELGPLERLDSDQAQKLNVQRKSYLNRSHTPIPKDLFIREVSPEPTHKRQSYNPIHQPVDRSLTPLPSVRLKGSNTVSYTQQSQRKFVYLQPEPSAVTISSPHEIGPNDIINRGDGGGREYFFRPATQYSDKEQVPSLIRHDTVSTASSAELH</sequence>
<dbReference type="SUPFAM" id="SSF81296">
    <property type="entry name" value="E set domains"/>
    <property type="match status" value="1"/>
</dbReference>
<feature type="domain" description="Arrestin C-terminal-like" evidence="1">
    <location>
        <begin position="167"/>
        <end position="289"/>
    </location>
</feature>
<dbReference type="InterPro" id="IPR014756">
    <property type="entry name" value="Ig_E-set"/>
</dbReference>
<organism evidence="2 3">
    <name type="scientific">Thamnidium elegans</name>
    <dbReference type="NCBI Taxonomy" id="101142"/>
    <lineage>
        <taxon>Eukaryota</taxon>
        <taxon>Fungi</taxon>
        <taxon>Fungi incertae sedis</taxon>
        <taxon>Mucoromycota</taxon>
        <taxon>Mucoromycotina</taxon>
        <taxon>Mucoromycetes</taxon>
        <taxon>Mucorales</taxon>
        <taxon>Mucorineae</taxon>
        <taxon>Mucoraceae</taxon>
        <taxon>Thamnidium</taxon>
    </lineage>
</organism>
<dbReference type="Gene3D" id="2.60.40.640">
    <property type="match status" value="2"/>
</dbReference>
<dbReference type="Pfam" id="PF02752">
    <property type="entry name" value="Arrestin_C"/>
    <property type="match status" value="1"/>
</dbReference>
<dbReference type="SMART" id="SM01017">
    <property type="entry name" value="Arrestin_C"/>
    <property type="match status" value="1"/>
</dbReference>
<comment type="caution">
    <text evidence="2">The sequence shown here is derived from an EMBL/GenBank/DDBJ whole genome shotgun (WGS) entry which is preliminary data.</text>
</comment>
<keyword evidence="3" id="KW-1185">Reference proteome</keyword>
<dbReference type="Proteomes" id="UP000613177">
    <property type="component" value="Unassembled WGS sequence"/>
</dbReference>
<reference evidence="2" key="1">
    <citation type="submission" date="2021-01" db="EMBL/GenBank/DDBJ databases">
        <title>Metabolic potential, ecology and presence of endohyphal bacteria is reflected in genomic diversity of Mucoromycotina.</title>
        <authorList>
            <person name="Muszewska A."/>
            <person name="Okrasinska A."/>
            <person name="Steczkiewicz K."/>
            <person name="Drgas O."/>
            <person name="Orlowska M."/>
            <person name="Perlinska-Lenart U."/>
            <person name="Aleksandrzak-Piekarczyk T."/>
            <person name="Szatraj K."/>
            <person name="Zielenkiewicz U."/>
            <person name="Pilsyk S."/>
            <person name="Malc E."/>
            <person name="Mieczkowski P."/>
            <person name="Kruszewska J.S."/>
            <person name="Biernat P."/>
            <person name="Pawlowska J."/>
        </authorList>
    </citation>
    <scope>NUCLEOTIDE SEQUENCE</scope>
    <source>
        <strain evidence="2">WA0000018081</strain>
    </source>
</reference>
<dbReference type="GO" id="GO:0005737">
    <property type="term" value="C:cytoplasm"/>
    <property type="evidence" value="ECO:0007669"/>
    <property type="project" value="TreeGrafter"/>
</dbReference>
<proteinExistence type="predicted"/>
<name>A0A8H7SPN5_9FUNG</name>
<dbReference type="PANTHER" id="PTHR11188:SF17">
    <property type="entry name" value="FI21816P1"/>
    <property type="match status" value="1"/>
</dbReference>
<dbReference type="InterPro" id="IPR050357">
    <property type="entry name" value="Arrestin_domain-protein"/>
</dbReference>
<dbReference type="EMBL" id="JAEPRE010000083">
    <property type="protein sequence ID" value="KAG2233329.1"/>
    <property type="molecule type" value="Genomic_DNA"/>
</dbReference>
<dbReference type="InterPro" id="IPR014752">
    <property type="entry name" value="Arrestin-like_C"/>
</dbReference>
<evidence type="ECO:0000313" key="3">
    <source>
        <dbReference type="Proteomes" id="UP000613177"/>
    </source>
</evidence>
<dbReference type="AlphaFoldDB" id="A0A8H7SPN5"/>
<dbReference type="InterPro" id="IPR011022">
    <property type="entry name" value="Arrestin_C-like"/>
</dbReference>
<gene>
    <name evidence="2" type="ORF">INT48_007765</name>
</gene>